<dbReference type="Pfam" id="PF12806">
    <property type="entry name" value="Acyl-CoA_dh_C"/>
    <property type="match status" value="1"/>
</dbReference>
<accession>A0A411HM76</accession>
<name>A0A411HM76_9GAMM</name>
<dbReference type="InterPro" id="IPR036250">
    <property type="entry name" value="AcylCo_DH-like_C"/>
</dbReference>
<dbReference type="SUPFAM" id="SSF56645">
    <property type="entry name" value="Acyl-CoA dehydrogenase NM domain-like"/>
    <property type="match status" value="1"/>
</dbReference>
<evidence type="ECO:0000256" key="2">
    <source>
        <dbReference type="ARBA" id="ARBA00009347"/>
    </source>
</evidence>
<dbReference type="Gene3D" id="1.10.540.10">
    <property type="entry name" value="Acyl-CoA dehydrogenase/oxidase, N-terminal domain"/>
    <property type="match status" value="1"/>
</dbReference>
<comment type="similarity">
    <text evidence="2 10">Belongs to the acyl-CoA dehydrogenase family.</text>
</comment>
<dbReference type="EC" id="1.3.99.41" evidence="8"/>
<dbReference type="KEGG" id="xbc:ELE36_15385"/>
<gene>
    <name evidence="15" type="ORF">ELE36_15385</name>
</gene>
<feature type="domain" description="Acyl-CoA dehydrogenase/oxidase C-terminal" evidence="11">
    <location>
        <begin position="282"/>
        <end position="450"/>
    </location>
</feature>
<dbReference type="Pfam" id="PF02771">
    <property type="entry name" value="Acyl-CoA_dh_N"/>
    <property type="match status" value="1"/>
</dbReference>
<dbReference type="SUPFAM" id="SSF47203">
    <property type="entry name" value="Acyl-CoA dehydrogenase C-terminal domain-like"/>
    <property type="match status" value="1"/>
</dbReference>
<evidence type="ECO:0000256" key="7">
    <source>
        <dbReference type="ARBA" id="ARBA00058683"/>
    </source>
</evidence>
<proteinExistence type="inferred from homology"/>
<dbReference type="EMBL" id="CP035704">
    <property type="protein sequence ID" value="QBB71629.1"/>
    <property type="molecule type" value="Genomic_DNA"/>
</dbReference>
<evidence type="ECO:0000256" key="4">
    <source>
        <dbReference type="ARBA" id="ARBA00022827"/>
    </source>
</evidence>
<dbReference type="GO" id="GO:0050660">
    <property type="term" value="F:flavin adenine dinucleotide binding"/>
    <property type="evidence" value="ECO:0007669"/>
    <property type="project" value="InterPro"/>
</dbReference>
<dbReference type="PANTHER" id="PTHR42803">
    <property type="entry name" value="ACYL-COA DEHYDROGENASE"/>
    <property type="match status" value="1"/>
</dbReference>
<dbReference type="GO" id="GO:0016627">
    <property type="term" value="F:oxidoreductase activity, acting on the CH-CH group of donors"/>
    <property type="evidence" value="ECO:0007669"/>
    <property type="project" value="InterPro"/>
</dbReference>
<feature type="domain" description="Acetyl-CoA dehydrogenase-like C-terminal" evidence="14">
    <location>
        <begin position="467"/>
        <end position="589"/>
    </location>
</feature>
<sequence>MSKYDAPLTDIRFVLYDVLDVETIYATLPGGENAPREIIDAVLDEAAKFTGQVLAPLNKSGDQEGCHWDNTVVTTPKGFKQAYAQWVEGGWPGINLPEQYGGQHLPESIGGAVKEMIESANLAWGTYTLLSHGAAAALIHHGEEWQREVFLKPITHGNWTGTMCLTEPHCGTDLGLLKTKAEAQADGSYSISGTKIFITAGEHDLADNIIHLVLARLPDAPAGTKGISLFIVPKFKVDQSGKVGERNAATCGSIEHKMGIKGSATCVMNFDGAQGWLIGPLNKGLNCMFTMMNAARVGVGVQGLGLIERAYQNSLAYARDRLQMRSLSGPKRPDKPADPIIVHPDIRRMLLKQKAFAEAGRALVYDAYIQVELADRSTDPATQKHAEELLSFLTPIVKALMTEMAIECTIDAQQIFGGHGYIQEWGMEQFVRDARITTIYEGTTQIQALDLLGRKIMALQGVGFRHFLDEVGTFCKAQAGNAIVAEFVGPLAKAAQEWAALTQEIAASAVKNPEEIGAAAVDYLYYSGYITLAYYWARIVVAAQNSKHGDDFKQAKLHTARFYYARILPRTLSHVAMIRAGSASLMDIPEEQFSVA</sequence>
<evidence type="ECO:0000256" key="5">
    <source>
        <dbReference type="ARBA" id="ARBA00023002"/>
    </source>
</evidence>
<organism evidence="15 16">
    <name type="scientific">Pseudolysobacter antarcticus</name>
    <dbReference type="NCBI Taxonomy" id="2511995"/>
    <lineage>
        <taxon>Bacteria</taxon>
        <taxon>Pseudomonadati</taxon>
        <taxon>Pseudomonadota</taxon>
        <taxon>Gammaproteobacteria</taxon>
        <taxon>Lysobacterales</taxon>
        <taxon>Rhodanobacteraceae</taxon>
        <taxon>Pseudolysobacter</taxon>
    </lineage>
</organism>
<keyword evidence="4 10" id="KW-0274">FAD</keyword>
<protein>
    <recommendedName>
        <fullName evidence="9">3-methylmercaptopropionyl-CoA dehydrogenase</fullName>
        <ecNumber evidence="8">1.3.99.41</ecNumber>
    </recommendedName>
</protein>
<comment type="cofactor">
    <cofactor evidence="1 10">
        <name>FAD</name>
        <dbReference type="ChEBI" id="CHEBI:57692"/>
    </cofactor>
</comment>
<dbReference type="FunFam" id="2.40.110.10:FF:000031">
    <property type="entry name" value="Acyl-CoA dehydrogenase, putative"/>
    <property type="match status" value="1"/>
</dbReference>
<dbReference type="PANTHER" id="PTHR42803:SF1">
    <property type="entry name" value="BROAD-SPECIFICITY LINEAR ACYL-COA DEHYDROGENASE FADE5"/>
    <property type="match status" value="1"/>
</dbReference>
<evidence type="ECO:0000259" key="11">
    <source>
        <dbReference type="Pfam" id="PF00441"/>
    </source>
</evidence>
<dbReference type="Pfam" id="PF02770">
    <property type="entry name" value="Acyl-CoA_dh_M"/>
    <property type="match status" value="1"/>
</dbReference>
<dbReference type="InterPro" id="IPR025878">
    <property type="entry name" value="Acyl-CoA_dh-like_C_dom"/>
</dbReference>
<feature type="domain" description="Acyl-CoA oxidase/dehydrogenase middle" evidence="12">
    <location>
        <begin position="163"/>
        <end position="271"/>
    </location>
</feature>
<dbReference type="Proteomes" id="UP000291562">
    <property type="component" value="Chromosome"/>
</dbReference>
<comment type="function">
    <text evidence="7">Involved in the assimilation of dimethylsulphoniopropionate (DMSP), an important compound in the fixation of carbon in marine phytoplankton, by mediating the conversion of 3-(methylthio)propanoyl-CoA (MMPA-CoA) to 3-(methylthio)acryloyl-CoA (MTA-CoA).</text>
</comment>
<evidence type="ECO:0000259" key="14">
    <source>
        <dbReference type="Pfam" id="PF12806"/>
    </source>
</evidence>
<dbReference type="OrthoDB" id="9764895at2"/>
<dbReference type="AlphaFoldDB" id="A0A411HM76"/>
<evidence type="ECO:0000259" key="13">
    <source>
        <dbReference type="Pfam" id="PF02771"/>
    </source>
</evidence>
<dbReference type="InterPro" id="IPR009100">
    <property type="entry name" value="AcylCoA_DH/oxidase_NM_dom_sf"/>
</dbReference>
<dbReference type="InterPro" id="IPR013786">
    <property type="entry name" value="AcylCoA_DH/ox_N"/>
</dbReference>
<evidence type="ECO:0000313" key="16">
    <source>
        <dbReference type="Proteomes" id="UP000291562"/>
    </source>
</evidence>
<keyword evidence="5 10" id="KW-0560">Oxidoreductase</keyword>
<evidence type="ECO:0000256" key="3">
    <source>
        <dbReference type="ARBA" id="ARBA00022630"/>
    </source>
</evidence>
<comment type="catalytic activity">
    <reaction evidence="6">
        <text>3-(methylsulfanyl)propanoyl-CoA + oxidized [electron-transfer flavoprotein] + H(+) = 3-(methylsulfanyl)acryloyl-CoA + reduced [electron-transfer flavoprotein]</text>
        <dbReference type="Rhea" id="RHEA:52612"/>
        <dbReference type="Rhea" id="RHEA-COMP:10685"/>
        <dbReference type="Rhea" id="RHEA-COMP:10686"/>
        <dbReference type="ChEBI" id="CHEBI:15378"/>
        <dbReference type="ChEBI" id="CHEBI:57692"/>
        <dbReference type="ChEBI" id="CHEBI:58307"/>
        <dbReference type="ChEBI" id="CHEBI:82815"/>
        <dbReference type="ChEBI" id="CHEBI:84994"/>
        <dbReference type="EC" id="1.3.99.41"/>
    </reaction>
    <physiologicalReaction direction="left-to-right" evidence="6">
        <dbReference type="Rhea" id="RHEA:52613"/>
    </physiologicalReaction>
</comment>
<dbReference type="RefSeq" id="WP_129834819.1">
    <property type="nucleotide sequence ID" value="NZ_CP035704.1"/>
</dbReference>
<dbReference type="Pfam" id="PF00441">
    <property type="entry name" value="Acyl-CoA_dh_1"/>
    <property type="match status" value="1"/>
</dbReference>
<evidence type="ECO:0000256" key="6">
    <source>
        <dbReference type="ARBA" id="ARBA00051388"/>
    </source>
</evidence>
<dbReference type="Gene3D" id="1.20.140.10">
    <property type="entry name" value="Butyryl-CoA Dehydrogenase, subunit A, domain 3"/>
    <property type="match status" value="1"/>
</dbReference>
<evidence type="ECO:0000256" key="8">
    <source>
        <dbReference type="ARBA" id="ARBA00066694"/>
    </source>
</evidence>
<dbReference type="InterPro" id="IPR052166">
    <property type="entry name" value="Diverse_Acyl-CoA_DH"/>
</dbReference>
<evidence type="ECO:0000256" key="10">
    <source>
        <dbReference type="RuleBase" id="RU362125"/>
    </source>
</evidence>
<evidence type="ECO:0000256" key="1">
    <source>
        <dbReference type="ARBA" id="ARBA00001974"/>
    </source>
</evidence>
<dbReference type="InterPro" id="IPR006091">
    <property type="entry name" value="Acyl-CoA_Oxase/DH_mid-dom"/>
</dbReference>
<feature type="domain" description="Acyl-CoA dehydrogenase/oxidase N-terminal" evidence="13">
    <location>
        <begin position="41"/>
        <end position="157"/>
    </location>
</feature>
<dbReference type="InterPro" id="IPR037069">
    <property type="entry name" value="AcylCoA_DH/ox_N_sf"/>
</dbReference>
<keyword evidence="16" id="KW-1185">Reference proteome</keyword>
<evidence type="ECO:0000313" key="15">
    <source>
        <dbReference type="EMBL" id="QBB71629.1"/>
    </source>
</evidence>
<dbReference type="Gene3D" id="2.40.110.10">
    <property type="entry name" value="Butyryl-CoA Dehydrogenase, subunit A, domain 2"/>
    <property type="match status" value="1"/>
</dbReference>
<keyword evidence="3 10" id="KW-0285">Flavoprotein</keyword>
<evidence type="ECO:0000259" key="12">
    <source>
        <dbReference type="Pfam" id="PF02770"/>
    </source>
</evidence>
<evidence type="ECO:0000256" key="9">
    <source>
        <dbReference type="ARBA" id="ARBA00069043"/>
    </source>
</evidence>
<reference evidence="15 16" key="1">
    <citation type="submission" date="2019-01" db="EMBL/GenBank/DDBJ databases">
        <title>Pseudolysobacter antarctica gen. nov., sp. nov., isolated from Fildes Peninsula, Antarctica.</title>
        <authorList>
            <person name="Wei Z."/>
            <person name="Peng F."/>
        </authorList>
    </citation>
    <scope>NUCLEOTIDE SEQUENCE [LARGE SCALE GENOMIC DNA]</scope>
    <source>
        <strain evidence="15 16">AQ6-296</strain>
    </source>
</reference>
<dbReference type="InterPro" id="IPR009075">
    <property type="entry name" value="AcylCo_DH/oxidase_C"/>
</dbReference>
<dbReference type="InterPro" id="IPR046373">
    <property type="entry name" value="Acyl-CoA_Oxase/DH_mid-dom_sf"/>
</dbReference>